<dbReference type="InterPro" id="IPR050952">
    <property type="entry name" value="TRIM-NHL_E3_ligases"/>
</dbReference>
<proteinExistence type="predicted"/>
<dbReference type="Gene3D" id="2.120.10.30">
    <property type="entry name" value="TolB, C-terminal domain"/>
    <property type="match status" value="2"/>
</dbReference>
<dbReference type="PROSITE" id="PS51125">
    <property type="entry name" value="NHL"/>
    <property type="match status" value="1"/>
</dbReference>
<comment type="caution">
    <text evidence="3">The sequence shown here is derived from an EMBL/GenBank/DDBJ whole genome shotgun (WGS) entry which is preliminary data.</text>
</comment>
<name>A0A267H765_9PLAT</name>
<dbReference type="SUPFAM" id="SSF101898">
    <property type="entry name" value="NHL repeat"/>
    <property type="match status" value="1"/>
</dbReference>
<dbReference type="PANTHER" id="PTHR24104:SF25">
    <property type="entry name" value="PROTEIN LIN-41"/>
    <property type="match status" value="1"/>
</dbReference>
<sequence>MRLAYSHEWPVHLKMTSEEASRNNRPREALHEIYDIAIALDTVGCVLSPRTGSSSIVRLLGNGEVAKQAGETDMPSPCLYVSAGFPCHSLLVFDQTGRHVADVTLSLHSAVHIAGVPANSEALLQRYHIGRILIHDRSLYVADCEFDFIYVCDLAGDVRHVISWPDELCAPMGMCVAFDRLYVCDSGHRRVRVYDLQSYRPVPGEDSPGYFTGIHTRGVCQCSLGPQQQQRLVTGDFESGHVLLLETHQRCSVRLSGLDSIGEPFALVPGPLPDTVFVSSSSMQGDHSVKLISFAITGQGDGEGRLLTFCGGQGSGPGQFNKPRGLAFDPTSLKLYVVDARNYRIQVFSVDKV</sequence>
<gene>
    <name evidence="3" type="ORF">BOX15_Mlig018222g1</name>
</gene>
<dbReference type="EMBL" id="NIVC01000025">
    <property type="protein sequence ID" value="PAA93524.1"/>
    <property type="molecule type" value="Genomic_DNA"/>
</dbReference>
<reference evidence="3 4" key="1">
    <citation type="submission" date="2017-06" db="EMBL/GenBank/DDBJ databases">
        <title>A platform for efficient transgenesis in Macrostomum lignano, a flatworm model organism for stem cell research.</title>
        <authorList>
            <person name="Berezikov E."/>
        </authorList>
    </citation>
    <scope>NUCLEOTIDE SEQUENCE [LARGE SCALE GENOMIC DNA]</scope>
    <source>
        <strain evidence="3">DV1</strain>
        <tissue evidence="3">Whole organism</tissue>
    </source>
</reference>
<feature type="repeat" description="NHL" evidence="2">
    <location>
        <begin position="307"/>
        <end position="351"/>
    </location>
</feature>
<dbReference type="OrthoDB" id="273823at2759"/>
<keyword evidence="1" id="KW-0677">Repeat</keyword>
<accession>A0A267H765</accession>
<keyword evidence="4" id="KW-1185">Reference proteome</keyword>
<evidence type="ECO:0000313" key="4">
    <source>
        <dbReference type="Proteomes" id="UP000215902"/>
    </source>
</evidence>
<protein>
    <submittedName>
        <fullName evidence="3">Uncharacterized protein</fullName>
    </submittedName>
</protein>
<dbReference type="InterPro" id="IPR011042">
    <property type="entry name" value="6-blade_b-propeller_TolB-like"/>
</dbReference>
<dbReference type="Pfam" id="PF01436">
    <property type="entry name" value="NHL"/>
    <property type="match status" value="1"/>
</dbReference>
<evidence type="ECO:0000256" key="2">
    <source>
        <dbReference type="PROSITE-ProRule" id="PRU00504"/>
    </source>
</evidence>
<dbReference type="InterPro" id="IPR001258">
    <property type="entry name" value="NHL_repeat"/>
</dbReference>
<evidence type="ECO:0000313" key="3">
    <source>
        <dbReference type="EMBL" id="PAA93524.1"/>
    </source>
</evidence>
<dbReference type="GO" id="GO:0008270">
    <property type="term" value="F:zinc ion binding"/>
    <property type="evidence" value="ECO:0007669"/>
    <property type="project" value="UniProtKB-KW"/>
</dbReference>
<evidence type="ECO:0000256" key="1">
    <source>
        <dbReference type="ARBA" id="ARBA00022737"/>
    </source>
</evidence>
<dbReference type="AlphaFoldDB" id="A0A267H765"/>
<organism evidence="3 4">
    <name type="scientific">Macrostomum lignano</name>
    <dbReference type="NCBI Taxonomy" id="282301"/>
    <lineage>
        <taxon>Eukaryota</taxon>
        <taxon>Metazoa</taxon>
        <taxon>Spiralia</taxon>
        <taxon>Lophotrochozoa</taxon>
        <taxon>Platyhelminthes</taxon>
        <taxon>Rhabditophora</taxon>
        <taxon>Macrostomorpha</taxon>
        <taxon>Macrostomida</taxon>
        <taxon>Macrostomidae</taxon>
        <taxon>Macrostomum</taxon>
    </lineage>
</organism>
<dbReference type="PANTHER" id="PTHR24104">
    <property type="entry name" value="E3 UBIQUITIN-PROTEIN LIGASE NHLRC1-RELATED"/>
    <property type="match status" value="1"/>
</dbReference>
<dbReference type="Proteomes" id="UP000215902">
    <property type="component" value="Unassembled WGS sequence"/>
</dbReference>